<dbReference type="EC" id="2.6.1.52" evidence="12"/>
<dbReference type="Gene3D" id="3.40.640.10">
    <property type="entry name" value="Type I PLP-dependent aspartate aminotransferase-like (Major domain)"/>
    <property type="match status" value="1"/>
</dbReference>
<keyword evidence="9 12" id="KW-0718">Serine biosynthesis</keyword>
<accession>A0AA51RT67</accession>
<feature type="modified residue" description="N6-(pyridoxal phosphate)lysine" evidence="12">
    <location>
        <position position="199"/>
    </location>
</feature>
<dbReference type="FunFam" id="3.90.1150.10:FF:000006">
    <property type="entry name" value="Phosphoserine aminotransferase"/>
    <property type="match status" value="1"/>
</dbReference>
<keyword evidence="7 12" id="KW-0663">Pyridoxal phosphate</keyword>
<keyword evidence="12" id="KW-0963">Cytoplasm</keyword>
<comment type="catalytic activity">
    <reaction evidence="10 12">
        <text>4-(phosphooxy)-L-threonine + 2-oxoglutarate = (R)-3-hydroxy-2-oxo-4-phosphooxybutanoate + L-glutamate</text>
        <dbReference type="Rhea" id="RHEA:16573"/>
        <dbReference type="ChEBI" id="CHEBI:16810"/>
        <dbReference type="ChEBI" id="CHEBI:29985"/>
        <dbReference type="ChEBI" id="CHEBI:58452"/>
        <dbReference type="ChEBI" id="CHEBI:58538"/>
        <dbReference type="EC" id="2.6.1.52"/>
    </reaction>
</comment>
<evidence type="ECO:0000256" key="11">
    <source>
        <dbReference type="ARBA" id="ARBA00049007"/>
    </source>
</evidence>
<dbReference type="InterPro" id="IPR015421">
    <property type="entry name" value="PyrdxlP-dep_Trfase_major"/>
</dbReference>
<dbReference type="Gene3D" id="3.90.1150.10">
    <property type="entry name" value="Aspartate Aminotransferase, domain 1"/>
    <property type="match status" value="1"/>
</dbReference>
<keyword evidence="5 12" id="KW-0028">Amino-acid biosynthesis</keyword>
<gene>
    <name evidence="12 14" type="primary">serC</name>
    <name evidence="14" type="ORF">Q9312_18660</name>
</gene>
<dbReference type="GO" id="GO:0004648">
    <property type="term" value="F:O-phospho-L-serine:2-oxoglutarate aminotransferase activity"/>
    <property type="evidence" value="ECO:0007669"/>
    <property type="project" value="UniProtKB-UniRule"/>
</dbReference>
<comment type="function">
    <text evidence="12">Catalyzes the reversible conversion of 3-phosphohydroxypyruvate to phosphoserine and of 3-hydroxy-2-oxo-4-phosphonooxybutanoate to phosphohydroxythreonine.</text>
</comment>
<dbReference type="GO" id="GO:0008615">
    <property type="term" value="P:pyridoxine biosynthetic process"/>
    <property type="evidence" value="ECO:0007669"/>
    <property type="project" value="UniProtKB-UniRule"/>
</dbReference>
<sequence length="364" mass="40437">MSDTATVYNFSAGPAMLPQAVMRQAQKEFCNWHDTGLSVLDFSHRGADFTAIAEQAEKDLRDLLAIPEDYSVLFCPGGASLQFSAIAMNFLRGKALYLNSGVWGDKATQEAKNFGDVIAFDLLSKQDGKTAIRSQQDWPDCSDDYDYIHFTPNETIGGVEFADLPKAGQGRWIADMSSCILSQPINVKDYALIYAGAQKNIGPAGLTIVIVRNDWLQREPVAPVPSLLSYAVMAQNQSMYNTPPTYAWYLAGLVFQWIKAEGGVAQMARRAEQRSQALYQFIDNNDFYRNPIAKKNRSRMNIPFILKDESLNSLFLQQAEAAGLRYLKGHRSVGGMRASLYNAMPMQGVEALIDFMSAFAAQNR</sequence>
<evidence type="ECO:0000256" key="10">
    <source>
        <dbReference type="ARBA" id="ARBA00047630"/>
    </source>
</evidence>
<protein>
    <recommendedName>
        <fullName evidence="12">Phosphoserine aminotransferase</fullName>
        <ecNumber evidence="12">2.6.1.52</ecNumber>
    </recommendedName>
    <alternativeName>
        <fullName evidence="12">Phosphohydroxythreonine aminotransferase</fullName>
        <shortName evidence="12">PSAT</shortName>
    </alternativeName>
</protein>
<dbReference type="GO" id="GO:0030170">
    <property type="term" value="F:pyridoxal phosphate binding"/>
    <property type="evidence" value="ECO:0007669"/>
    <property type="project" value="UniProtKB-UniRule"/>
</dbReference>
<evidence type="ECO:0000256" key="5">
    <source>
        <dbReference type="ARBA" id="ARBA00022605"/>
    </source>
</evidence>
<feature type="binding site" evidence="12">
    <location>
        <position position="198"/>
    </location>
    <ligand>
        <name>pyridoxal 5'-phosphate</name>
        <dbReference type="ChEBI" id="CHEBI:597326"/>
    </ligand>
</feature>
<evidence type="ECO:0000256" key="2">
    <source>
        <dbReference type="ARBA" id="ARBA00005099"/>
    </source>
</evidence>
<feature type="binding site" evidence="12">
    <location>
        <begin position="79"/>
        <end position="80"/>
    </location>
    <ligand>
        <name>pyridoxal 5'-phosphate</name>
        <dbReference type="ChEBI" id="CHEBI:597326"/>
    </ligand>
</feature>
<comment type="catalytic activity">
    <reaction evidence="11 12">
        <text>O-phospho-L-serine + 2-oxoglutarate = 3-phosphooxypyruvate + L-glutamate</text>
        <dbReference type="Rhea" id="RHEA:14329"/>
        <dbReference type="ChEBI" id="CHEBI:16810"/>
        <dbReference type="ChEBI" id="CHEBI:18110"/>
        <dbReference type="ChEBI" id="CHEBI:29985"/>
        <dbReference type="ChEBI" id="CHEBI:57524"/>
        <dbReference type="EC" id="2.6.1.52"/>
    </reaction>
</comment>
<dbReference type="InterPro" id="IPR022278">
    <property type="entry name" value="Pser_aminoTfrase"/>
</dbReference>
<comment type="cofactor">
    <cofactor evidence="12">
        <name>pyridoxal 5'-phosphate</name>
        <dbReference type="ChEBI" id="CHEBI:597326"/>
    </cofactor>
    <text evidence="12">Binds 1 pyridoxal phosphate per subunit.</text>
</comment>
<dbReference type="InterPro" id="IPR015424">
    <property type="entry name" value="PyrdxlP-dep_Trfase"/>
</dbReference>
<dbReference type="PANTHER" id="PTHR43247:SF1">
    <property type="entry name" value="PHOSPHOSERINE AMINOTRANSFERASE"/>
    <property type="match status" value="1"/>
</dbReference>
<proteinExistence type="inferred from homology"/>
<feature type="binding site" evidence="12">
    <location>
        <position position="155"/>
    </location>
    <ligand>
        <name>pyridoxal 5'-phosphate</name>
        <dbReference type="ChEBI" id="CHEBI:597326"/>
    </ligand>
</feature>
<evidence type="ECO:0000256" key="9">
    <source>
        <dbReference type="ARBA" id="ARBA00023299"/>
    </source>
</evidence>
<evidence type="ECO:0000256" key="8">
    <source>
        <dbReference type="ARBA" id="ARBA00023096"/>
    </source>
</evidence>
<reference evidence="14 15" key="1">
    <citation type="submission" date="2023-08" db="EMBL/GenBank/DDBJ databases">
        <title>Pleionea litopenaei sp. nov., isolated from stomach of juvenile Litopenaeus vannamei.</title>
        <authorList>
            <person name="Rho A.M."/>
            <person name="Hwang C.Y."/>
        </authorList>
    </citation>
    <scope>NUCLEOTIDE SEQUENCE [LARGE SCALE GENOMIC DNA]</scope>
    <source>
        <strain evidence="14 15">HL-JVS1</strain>
    </source>
</reference>
<organism evidence="14 15">
    <name type="scientific">Pleionea litopenaei</name>
    <dbReference type="NCBI Taxonomy" id="3070815"/>
    <lineage>
        <taxon>Bacteria</taxon>
        <taxon>Pseudomonadati</taxon>
        <taxon>Pseudomonadota</taxon>
        <taxon>Gammaproteobacteria</taxon>
        <taxon>Oceanospirillales</taxon>
        <taxon>Pleioneaceae</taxon>
        <taxon>Pleionea</taxon>
    </lineage>
</organism>
<feature type="binding site" evidence="12">
    <location>
        <begin position="241"/>
        <end position="242"/>
    </location>
    <ligand>
        <name>pyridoxal 5'-phosphate</name>
        <dbReference type="ChEBI" id="CHEBI:597326"/>
    </ligand>
</feature>
<dbReference type="NCBIfam" id="TIGR01364">
    <property type="entry name" value="serC_1"/>
    <property type="match status" value="1"/>
</dbReference>
<dbReference type="RefSeq" id="WP_309202371.1">
    <property type="nucleotide sequence ID" value="NZ_CP133548.1"/>
</dbReference>
<evidence type="ECO:0000256" key="3">
    <source>
        <dbReference type="ARBA" id="ARBA00006904"/>
    </source>
</evidence>
<comment type="pathway">
    <text evidence="1 12">Cofactor biosynthesis; pyridoxine 5'-phosphate biosynthesis; pyridoxine 5'-phosphate from D-erythrose 4-phosphate: step 3/5.</text>
</comment>
<comment type="subcellular location">
    <subcellularLocation>
        <location evidence="12">Cytoplasm</location>
    </subcellularLocation>
</comment>
<dbReference type="HAMAP" id="MF_00160">
    <property type="entry name" value="SerC_aminotrans_5"/>
    <property type="match status" value="1"/>
</dbReference>
<name>A0AA51RT67_9GAMM</name>
<dbReference type="Proteomes" id="UP001239782">
    <property type="component" value="Chromosome"/>
</dbReference>
<evidence type="ECO:0000256" key="6">
    <source>
        <dbReference type="ARBA" id="ARBA00022679"/>
    </source>
</evidence>
<comment type="pathway">
    <text evidence="2 12">Amino-acid biosynthesis; L-serine biosynthesis; L-serine from 3-phospho-D-glycerate: step 2/3.</text>
</comment>
<evidence type="ECO:0000256" key="1">
    <source>
        <dbReference type="ARBA" id="ARBA00004915"/>
    </source>
</evidence>
<comment type="similarity">
    <text evidence="3 12">Belongs to the class-V pyridoxal-phosphate-dependent aminotransferase family. SerC subfamily.</text>
</comment>
<evidence type="ECO:0000256" key="4">
    <source>
        <dbReference type="ARBA" id="ARBA00022576"/>
    </source>
</evidence>
<dbReference type="NCBIfam" id="NF003764">
    <property type="entry name" value="PRK05355.1"/>
    <property type="match status" value="1"/>
</dbReference>
<dbReference type="InterPro" id="IPR000192">
    <property type="entry name" value="Aminotrans_V_dom"/>
</dbReference>
<evidence type="ECO:0000256" key="12">
    <source>
        <dbReference type="HAMAP-Rule" id="MF_00160"/>
    </source>
</evidence>
<dbReference type="PANTHER" id="PTHR43247">
    <property type="entry name" value="PHOSPHOSERINE AMINOTRANSFERASE"/>
    <property type="match status" value="1"/>
</dbReference>
<comment type="subunit">
    <text evidence="12">Homodimer.</text>
</comment>
<dbReference type="Pfam" id="PF00266">
    <property type="entry name" value="Aminotran_5"/>
    <property type="match status" value="1"/>
</dbReference>
<keyword evidence="4 12" id="KW-0032">Aminotransferase</keyword>
<dbReference type="EMBL" id="CP133548">
    <property type="protein sequence ID" value="WMS87231.1"/>
    <property type="molecule type" value="Genomic_DNA"/>
</dbReference>
<dbReference type="KEGG" id="plei:Q9312_18660"/>
<dbReference type="FunFam" id="3.40.640.10:FF:000010">
    <property type="entry name" value="Phosphoserine aminotransferase"/>
    <property type="match status" value="1"/>
</dbReference>
<dbReference type="PIRSF" id="PIRSF000525">
    <property type="entry name" value="SerC"/>
    <property type="match status" value="1"/>
</dbReference>
<dbReference type="AlphaFoldDB" id="A0AA51RT67"/>
<feature type="domain" description="Aminotransferase class V" evidence="13">
    <location>
        <begin position="7"/>
        <end position="352"/>
    </location>
</feature>
<comment type="caution">
    <text evidence="12">Lacks conserved residue(s) required for the propagation of feature annotation.</text>
</comment>
<dbReference type="SUPFAM" id="SSF53383">
    <property type="entry name" value="PLP-dependent transferases"/>
    <property type="match status" value="1"/>
</dbReference>
<dbReference type="GO" id="GO:0005737">
    <property type="term" value="C:cytoplasm"/>
    <property type="evidence" value="ECO:0007669"/>
    <property type="project" value="UniProtKB-SubCell"/>
</dbReference>
<dbReference type="InterPro" id="IPR015422">
    <property type="entry name" value="PyrdxlP-dep_Trfase_small"/>
</dbReference>
<feature type="binding site" evidence="12">
    <location>
        <position position="175"/>
    </location>
    <ligand>
        <name>pyridoxal 5'-phosphate</name>
        <dbReference type="ChEBI" id="CHEBI:597326"/>
    </ligand>
</feature>
<evidence type="ECO:0000313" key="15">
    <source>
        <dbReference type="Proteomes" id="UP001239782"/>
    </source>
</evidence>
<keyword evidence="15" id="KW-1185">Reference proteome</keyword>
<dbReference type="GO" id="GO:0006564">
    <property type="term" value="P:L-serine biosynthetic process"/>
    <property type="evidence" value="ECO:0007669"/>
    <property type="project" value="UniProtKB-UniRule"/>
</dbReference>
<feature type="binding site" evidence="12">
    <location>
        <position position="103"/>
    </location>
    <ligand>
        <name>pyridoxal 5'-phosphate</name>
        <dbReference type="ChEBI" id="CHEBI:597326"/>
    </ligand>
</feature>
<keyword evidence="6 12" id="KW-0808">Transferase</keyword>
<feature type="binding site" evidence="12">
    <location>
        <position position="45"/>
    </location>
    <ligand>
        <name>L-glutamate</name>
        <dbReference type="ChEBI" id="CHEBI:29985"/>
    </ligand>
</feature>
<keyword evidence="8 12" id="KW-0664">Pyridoxine biosynthesis</keyword>
<evidence type="ECO:0000256" key="7">
    <source>
        <dbReference type="ARBA" id="ARBA00022898"/>
    </source>
</evidence>
<evidence type="ECO:0000259" key="13">
    <source>
        <dbReference type="Pfam" id="PF00266"/>
    </source>
</evidence>
<evidence type="ECO:0000313" key="14">
    <source>
        <dbReference type="EMBL" id="WMS87231.1"/>
    </source>
</evidence>